<accession>A0A1W2G9G2</accession>
<dbReference type="GO" id="GO:0004222">
    <property type="term" value="F:metalloendopeptidase activity"/>
    <property type="evidence" value="ECO:0007669"/>
    <property type="project" value="TreeGrafter"/>
</dbReference>
<dbReference type="EMBL" id="FWYF01000001">
    <property type="protein sequence ID" value="SMD33154.1"/>
    <property type="molecule type" value="Genomic_DNA"/>
</dbReference>
<evidence type="ECO:0000256" key="1">
    <source>
        <dbReference type="ARBA" id="ARBA00022729"/>
    </source>
</evidence>
<dbReference type="CDD" id="cd12797">
    <property type="entry name" value="M23_peptidase"/>
    <property type="match status" value="1"/>
</dbReference>
<keyword evidence="4" id="KW-1185">Reference proteome</keyword>
<dbReference type="STRING" id="692418.SAMN04488029_1519"/>
<dbReference type="InterPro" id="IPR016047">
    <property type="entry name" value="M23ase_b-sheet_dom"/>
</dbReference>
<evidence type="ECO:0000259" key="2">
    <source>
        <dbReference type="Pfam" id="PF01551"/>
    </source>
</evidence>
<feature type="domain" description="M23ase beta-sheet core" evidence="2">
    <location>
        <begin position="137"/>
        <end position="232"/>
    </location>
</feature>
<organism evidence="3 4">
    <name type="scientific">Reichenbachiella faecimaris</name>
    <dbReference type="NCBI Taxonomy" id="692418"/>
    <lineage>
        <taxon>Bacteria</taxon>
        <taxon>Pseudomonadati</taxon>
        <taxon>Bacteroidota</taxon>
        <taxon>Cytophagia</taxon>
        <taxon>Cytophagales</taxon>
        <taxon>Reichenbachiellaceae</taxon>
        <taxon>Reichenbachiella</taxon>
    </lineage>
</organism>
<proteinExistence type="predicted"/>
<gene>
    <name evidence="3" type="ORF">SAMN04488029_1519</name>
</gene>
<dbReference type="PANTHER" id="PTHR21666">
    <property type="entry name" value="PEPTIDASE-RELATED"/>
    <property type="match status" value="1"/>
</dbReference>
<keyword evidence="1" id="KW-0732">Signal</keyword>
<dbReference type="AlphaFoldDB" id="A0A1W2G9G2"/>
<name>A0A1W2G9G2_REIFA</name>
<dbReference type="SUPFAM" id="SSF51261">
    <property type="entry name" value="Duplicated hybrid motif"/>
    <property type="match status" value="1"/>
</dbReference>
<sequence length="254" mass="28267">MKAIKSLTKTQYLYITNDLKAKGLSKGFRTELLDHICCMVELELSDGKEFSVAYADVLDAFGNEGFEELRQTSPVIKKQRRNTISQLLASGIAASIFMLVFGADAQEPPTISPLDHYKRITSNFGQRYNPLKKKKDFHNGVDFSAEIGTPVQSTATGTVLSVQEKLSGYGYKIEIEHSEGFVTRYAHLSEISVKEGELVTLGQVIGLSGNTGLSTAPHLHYEVIKDGNPQDPLNYFTVQEEHMEDKVIMDNRND</sequence>
<reference evidence="3 4" key="1">
    <citation type="submission" date="2017-04" db="EMBL/GenBank/DDBJ databases">
        <authorList>
            <person name="Afonso C.L."/>
            <person name="Miller P.J."/>
            <person name="Scott M.A."/>
            <person name="Spackman E."/>
            <person name="Goraichik I."/>
            <person name="Dimitrov K.M."/>
            <person name="Suarez D.L."/>
            <person name="Swayne D.E."/>
        </authorList>
    </citation>
    <scope>NUCLEOTIDE SEQUENCE [LARGE SCALE GENOMIC DNA]</scope>
    <source>
        <strain evidence="3 4">DSM 26133</strain>
    </source>
</reference>
<dbReference type="InterPro" id="IPR011055">
    <property type="entry name" value="Dup_hybrid_motif"/>
</dbReference>
<protein>
    <submittedName>
        <fullName evidence="3">Peptidase family M23</fullName>
    </submittedName>
</protein>
<dbReference type="PANTHER" id="PTHR21666:SF289">
    <property type="entry name" value="L-ALA--D-GLU ENDOPEPTIDASE"/>
    <property type="match status" value="1"/>
</dbReference>
<dbReference type="Gene3D" id="2.70.70.10">
    <property type="entry name" value="Glucose Permease (Domain IIA)"/>
    <property type="match status" value="1"/>
</dbReference>
<dbReference type="OrthoDB" id="9810477at2"/>
<dbReference type="InterPro" id="IPR050570">
    <property type="entry name" value="Cell_wall_metabolism_enzyme"/>
</dbReference>
<dbReference type="RefSeq" id="WP_084371828.1">
    <property type="nucleotide sequence ID" value="NZ_FWYF01000001.1"/>
</dbReference>
<dbReference type="FunFam" id="2.70.70.10:FF:000006">
    <property type="entry name" value="M23 family peptidase"/>
    <property type="match status" value="1"/>
</dbReference>
<evidence type="ECO:0000313" key="4">
    <source>
        <dbReference type="Proteomes" id="UP000192472"/>
    </source>
</evidence>
<dbReference type="Pfam" id="PF01551">
    <property type="entry name" value="Peptidase_M23"/>
    <property type="match status" value="1"/>
</dbReference>
<evidence type="ECO:0000313" key="3">
    <source>
        <dbReference type="EMBL" id="SMD33154.1"/>
    </source>
</evidence>
<dbReference type="Proteomes" id="UP000192472">
    <property type="component" value="Unassembled WGS sequence"/>
</dbReference>